<keyword evidence="10" id="KW-1185">Reference proteome</keyword>
<dbReference type="GO" id="GO:0016020">
    <property type="term" value="C:membrane"/>
    <property type="evidence" value="ECO:0007669"/>
    <property type="project" value="UniProtKB-SubCell"/>
</dbReference>
<dbReference type="EMBL" id="JAGPNK010000009">
    <property type="protein sequence ID" value="KAH7313896.1"/>
    <property type="molecule type" value="Genomic_DNA"/>
</dbReference>
<dbReference type="PANTHER" id="PTHR33048:SF47">
    <property type="entry name" value="INTEGRAL MEMBRANE PROTEIN-RELATED"/>
    <property type="match status" value="1"/>
</dbReference>
<evidence type="ECO:0000256" key="3">
    <source>
        <dbReference type="ARBA" id="ARBA00022989"/>
    </source>
</evidence>
<dbReference type="InterPro" id="IPR049326">
    <property type="entry name" value="Rhodopsin_dom_fungi"/>
</dbReference>
<proteinExistence type="inferred from homology"/>
<keyword evidence="4 7" id="KW-0472">Membrane</keyword>
<feature type="transmembrane region" description="Helical" evidence="7">
    <location>
        <begin position="203"/>
        <end position="223"/>
    </location>
</feature>
<reference evidence="9" key="1">
    <citation type="journal article" date="2021" name="Nat. Commun.">
        <title>Genetic determinants of endophytism in the Arabidopsis root mycobiome.</title>
        <authorList>
            <person name="Mesny F."/>
            <person name="Miyauchi S."/>
            <person name="Thiergart T."/>
            <person name="Pickel B."/>
            <person name="Atanasova L."/>
            <person name="Karlsson M."/>
            <person name="Huettel B."/>
            <person name="Barry K.W."/>
            <person name="Haridas S."/>
            <person name="Chen C."/>
            <person name="Bauer D."/>
            <person name="Andreopoulos W."/>
            <person name="Pangilinan J."/>
            <person name="LaButti K."/>
            <person name="Riley R."/>
            <person name="Lipzen A."/>
            <person name="Clum A."/>
            <person name="Drula E."/>
            <person name="Henrissat B."/>
            <person name="Kohler A."/>
            <person name="Grigoriev I.V."/>
            <person name="Martin F.M."/>
            <person name="Hacquard S."/>
        </authorList>
    </citation>
    <scope>NUCLEOTIDE SEQUENCE</scope>
    <source>
        <strain evidence="9">MPI-CAGE-CH-0235</strain>
    </source>
</reference>
<dbReference type="PANTHER" id="PTHR33048">
    <property type="entry name" value="PTH11-LIKE INTEGRAL MEMBRANE PROTEIN (AFU_ORTHOLOGUE AFUA_5G11245)"/>
    <property type="match status" value="1"/>
</dbReference>
<feature type="domain" description="Rhodopsin" evidence="8">
    <location>
        <begin position="96"/>
        <end position="302"/>
    </location>
</feature>
<feature type="transmembrane region" description="Helical" evidence="7">
    <location>
        <begin position="275"/>
        <end position="298"/>
    </location>
</feature>
<feature type="transmembrane region" description="Helical" evidence="7">
    <location>
        <begin position="78"/>
        <end position="104"/>
    </location>
</feature>
<feature type="transmembrane region" description="Helical" evidence="7">
    <location>
        <begin position="44"/>
        <end position="66"/>
    </location>
</feature>
<keyword evidence="2 7" id="KW-0812">Transmembrane</keyword>
<evidence type="ECO:0000256" key="5">
    <source>
        <dbReference type="ARBA" id="ARBA00038359"/>
    </source>
</evidence>
<sequence>MAGLLDIDSMPEPARSTVLRTVSALPPPDGIVSDFTNSHHRADIAIAVTTTFMVLSTTAFVTRYYSQFLMGRLFAFPNVLGIIGFGAYCGLVGTTFRLVVLKTFWNHTWNFSLMQISDVLFELYLQPLFYCVLTCFIKPTILYEWKRIFVPRGVHNGFTRTCNVLIIISILFYNAYFIALQFYCRPYRKIWRRWATGTCFDRGHLDIPCAVFNLVLDLFIFALPQRIIWGLQTTRIRRLGITIVFSVGLLAVGCAAGLVYTLSQLNYSSDFMHDQGPAIICLLAESTCVMLVFCVPMIPKALEDTWILRILGPLSEYPLSIVQGRKASTKERLSTVGGKSTHWNGWVFSRVFRGSDSKLSSTSGDGLHRDHDDSSQIGLARLDPVAKADGPNGILRTTEISMEVSAQSGRPWDGSEQEAAATEDVLRPPNRVVLG</sequence>
<gene>
    <name evidence="9" type="ORF">B0I35DRAFT_436071</name>
</gene>
<organism evidence="9 10">
    <name type="scientific">Stachybotrys elegans</name>
    <dbReference type="NCBI Taxonomy" id="80388"/>
    <lineage>
        <taxon>Eukaryota</taxon>
        <taxon>Fungi</taxon>
        <taxon>Dikarya</taxon>
        <taxon>Ascomycota</taxon>
        <taxon>Pezizomycotina</taxon>
        <taxon>Sordariomycetes</taxon>
        <taxon>Hypocreomycetidae</taxon>
        <taxon>Hypocreales</taxon>
        <taxon>Stachybotryaceae</taxon>
        <taxon>Stachybotrys</taxon>
    </lineage>
</organism>
<feature type="region of interest" description="Disordered" evidence="6">
    <location>
        <begin position="405"/>
        <end position="435"/>
    </location>
</feature>
<feature type="transmembrane region" description="Helical" evidence="7">
    <location>
        <begin position="243"/>
        <end position="263"/>
    </location>
</feature>
<comment type="subcellular location">
    <subcellularLocation>
        <location evidence="1">Membrane</location>
        <topology evidence="1">Multi-pass membrane protein</topology>
    </subcellularLocation>
</comment>
<dbReference type="AlphaFoldDB" id="A0A8K0SP18"/>
<evidence type="ECO:0000259" key="8">
    <source>
        <dbReference type="Pfam" id="PF20684"/>
    </source>
</evidence>
<evidence type="ECO:0000256" key="1">
    <source>
        <dbReference type="ARBA" id="ARBA00004141"/>
    </source>
</evidence>
<dbReference type="OrthoDB" id="444631at2759"/>
<feature type="transmembrane region" description="Helical" evidence="7">
    <location>
        <begin position="124"/>
        <end position="143"/>
    </location>
</feature>
<dbReference type="Pfam" id="PF20684">
    <property type="entry name" value="Fung_rhodopsin"/>
    <property type="match status" value="1"/>
</dbReference>
<evidence type="ECO:0000256" key="7">
    <source>
        <dbReference type="SAM" id="Phobius"/>
    </source>
</evidence>
<evidence type="ECO:0000256" key="6">
    <source>
        <dbReference type="SAM" id="MobiDB-lite"/>
    </source>
</evidence>
<evidence type="ECO:0000313" key="10">
    <source>
        <dbReference type="Proteomes" id="UP000813444"/>
    </source>
</evidence>
<feature type="transmembrane region" description="Helical" evidence="7">
    <location>
        <begin position="164"/>
        <end position="183"/>
    </location>
</feature>
<evidence type="ECO:0000256" key="2">
    <source>
        <dbReference type="ARBA" id="ARBA00022692"/>
    </source>
</evidence>
<evidence type="ECO:0000256" key="4">
    <source>
        <dbReference type="ARBA" id="ARBA00023136"/>
    </source>
</evidence>
<comment type="caution">
    <text evidence="9">The sequence shown here is derived from an EMBL/GenBank/DDBJ whole genome shotgun (WGS) entry which is preliminary data.</text>
</comment>
<accession>A0A8K0SP18</accession>
<comment type="similarity">
    <text evidence="5">Belongs to the SAT4 family.</text>
</comment>
<keyword evidence="3 7" id="KW-1133">Transmembrane helix</keyword>
<name>A0A8K0SP18_9HYPO</name>
<evidence type="ECO:0000313" key="9">
    <source>
        <dbReference type="EMBL" id="KAH7313896.1"/>
    </source>
</evidence>
<dbReference type="InterPro" id="IPR052337">
    <property type="entry name" value="SAT4-like"/>
</dbReference>
<protein>
    <recommendedName>
        <fullName evidence="8">Rhodopsin domain-containing protein</fullName>
    </recommendedName>
</protein>
<dbReference type="Proteomes" id="UP000813444">
    <property type="component" value="Unassembled WGS sequence"/>
</dbReference>